<dbReference type="GO" id="GO:0005886">
    <property type="term" value="C:plasma membrane"/>
    <property type="evidence" value="ECO:0007669"/>
    <property type="project" value="TreeGrafter"/>
</dbReference>
<dbReference type="EMBL" id="GISG01095633">
    <property type="protein sequence ID" value="MBA4635536.1"/>
    <property type="molecule type" value="Transcribed_RNA"/>
</dbReference>
<reference evidence="4" key="1">
    <citation type="journal article" date="2013" name="J. Plant Res.">
        <title>Effect of fungi and light on seed germination of three Opuntia species from semiarid lands of central Mexico.</title>
        <authorList>
            <person name="Delgado-Sanchez P."/>
            <person name="Jimenez-Bremont J.F."/>
            <person name="Guerrero-Gonzalez Mde L."/>
            <person name="Flores J."/>
        </authorList>
    </citation>
    <scope>NUCLEOTIDE SEQUENCE</scope>
    <source>
        <tissue evidence="4">Cladode</tissue>
    </source>
</reference>
<feature type="domain" description="Phytocyanin" evidence="3">
    <location>
        <begin position="31"/>
        <end position="148"/>
    </location>
</feature>
<accession>A0A7C8Z6L7</accession>
<evidence type="ECO:0000256" key="1">
    <source>
        <dbReference type="SAM" id="MobiDB-lite"/>
    </source>
</evidence>
<evidence type="ECO:0000259" key="3">
    <source>
        <dbReference type="PROSITE" id="PS51485"/>
    </source>
</evidence>
<dbReference type="Gene3D" id="2.60.40.420">
    <property type="entry name" value="Cupredoxins - blue copper proteins"/>
    <property type="match status" value="1"/>
</dbReference>
<dbReference type="PROSITE" id="PS51485">
    <property type="entry name" value="PHYTOCYANIN"/>
    <property type="match status" value="1"/>
</dbReference>
<dbReference type="InterPro" id="IPR039391">
    <property type="entry name" value="Phytocyanin-like"/>
</dbReference>
<dbReference type="PANTHER" id="PTHR33021">
    <property type="entry name" value="BLUE COPPER PROTEIN"/>
    <property type="match status" value="1"/>
</dbReference>
<dbReference type="AlphaFoldDB" id="A0A7C8Z6L7"/>
<keyword evidence="2" id="KW-0732">Signal</keyword>
<evidence type="ECO:0000313" key="4">
    <source>
        <dbReference type="EMBL" id="MBA4635536.1"/>
    </source>
</evidence>
<feature type="signal peptide" evidence="2">
    <location>
        <begin position="1"/>
        <end position="29"/>
    </location>
</feature>
<dbReference type="SUPFAM" id="SSF49503">
    <property type="entry name" value="Cupredoxins"/>
    <property type="match status" value="1"/>
</dbReference>
<dbReference type="InterPro" id="IPR003245">
    <property type="entry name" value="Phytocyanin_dom"/>
</dbReference>
<dbReference type="Pfam" id="PF02298">
    <property type="entry name" value="Cu_bind_like"/>
    <property type="match status" value="1"/>
</dbReference>
<protein>
    <recommendedName>
        <fullName evidence="3">Phytocyanin domain-containing protein</fullName>
    </recommendedName>
</protein>
<dbReference type="InterPro" id="IPR008972">
    <property type="entry name" value="Cupredoxin"/>
</dbReference>
<proteinExistence type="predicted"/>
<evidence type="ECO:0000256" key="2">
    <source>
        <dbReference type="SAM" id="SignalP"/>
    </source>
</evidence>
<dbReference type="FunFam" id="2.60.40.420:FF:000048">
    <property type="entry name" value="Early nodulin-like protein 18"/>
    <property type="match status" value="1"/>
</dbReference>
<name>A0A7C8Z6L7_OPUST</name>
<feature type="region of interest" description="Disordered" evidence="1">
    <location>
        <begin position="147"/>
        <end position="221"/>
    </location>
</feature>
<organism evidence="4">
    <name type="scientific">Opuntia streptacantha</name>
    <name type="common">Prickly pear cactus</name>
    <name type="synonym">Opuntia cardona</name>
    <dbReference type="NCBI Taxonomy" id="393608"/>
    <lineage>
        <taxon>Eukaryota</taxon>
        <taxon>Viridiplantae</taxon>
        <taxon>Streptophyta</taxon>
        <taxon>Embryophyta</taxon>
        <taxon>Tracheophyta</taxon>
        <taxon>Spermatophyta</taxon>
        <taxon>Magnoliopsida</taxon>
        <taxon>eudicotyledons</taxon>
        <taxon>Gunneridae</taxon>
        <taxon>Pentapetalae</taxon>
        <taxon>Caryophyllales</taxon>
        <taxon>Cactineae</taxon>
        <taxon>Cactaceae</taxon>
        <taxon>Opuntioideae</taxon>
        <taxon>Opuntia</taxon>
    </lineage>
</organism>
<dbReference type="GO" id="GO:0009055">
    <property type="term" value="F:electron transfer activity"/>
    <property type="evidence" value="ECO:0007669"/>
    <property type="project" value="InterPro"/>
</dbReference>
<reference evidence="4" key="2">
    <citation type="submission" date="2020-07" db="EMBL/GenBank/DDBJ databases">
        <authorList>
            <person name="Vera ALvarez R."/>
            <person name="Arias-Moreno D.M."/>
            <person name="Jimenez-Jacinto V."/>
            <person name="Jimenez-Bremont J.F."/>
            <person name="Swaminathan K."/>
            <person name="Moose S.P."/>
            <person name="Guerrero-Gonzalez M.L."/>
            <person name="Marino-Ramirez L."/>
            <person name="Landsman D."/>
            <person name="Rodriguez-Kessler M."/>
            <person name="Delgado-Sanchez P."/>
        </authorList>
    </citation>
    <scope>NUCLEOTIDE SEQUENCE</scope>
    <source>
        <tissue evidence="4">Cladode</tissue>
    </source>
</reference>
<feature type="chain" id="PRO_5027699326" description="Phytocyanin domain-containing protein" evidence="2">
    <location>
        <begin position="30"/>
        <end position="244"/>
    </location>
</feature>
<feature type="compositionally biased region" description="Low complexity" evidence="1">
    <location>
        <begin position="168"/>
        <end position="179"/>
    </location>
</feature>
<sequence>MMRMMKEGQLLCFALFLLCLIGVIQRGEAYKNYTVGDSLGWFDNLAKPGVDYGKWVSGKTFSLGDFLLFNTDSNHSVIQTHNFTTYSTCDSQGDDNIQWSSIEPNSTEVLPVTVPVPLIKEGPTYFFSGDYDGEQCMHGQKFEVNVTHGQGLPPSLRDNPDLAVSPTAANAAPGPANPDAGDDSTPDVISSNYDFSHPKKVPSEDSPSDGEEDGSKTKSNVASVVGSREVFLVGFMSGVLALLI</sequence>
<dbReference type="PANTHER" id="PTHR33021:SF6">
    <property type="entry name" value="EARLY NODULIN-LIKE PROTEIN 18"/>
    <property type="match status" value="1"/>
</dbReference>